<dbReference type="Gramene" id="mRNA:HanXRQr2_Chr03g0124521">
    <property type="protein sequence ID" value="CDS:HanXRQr2_Chr03g0124521.1"/>
    <property type="gene ID" value="HanXRQr2_Chr03g0124521"/>
</dbReference>
<evidence type="ECO:0000313" key="2">
    <source>
        <dbReference type="Proteomes" id="UP000215914"/>
    </source>
</evidence>
<dbReference type="AlphaFoldDB" id="A0A9K3JI29"/>
<reference evidence="1" key="1">
    <citation type="journal article" date="2017" name="Nature">
        <title>The sunflower genome provides insights into oil metabolism, flowering and Asterid evolution.</title>
        <authorList>
            <person name="Badouin H."/>
            <person name="Gouzy J."/>
            <person name="Grassa C.J."/>
            <person name="Murat F."/>
            <person name="Staton S.E."/>
            <person name="Cottret L."/>
            <person name="Lelandais-Briere C."/>
            <person name="Owens G.L."/>
            <person name="Carrere S."/>
            <person name="Mayjonade B."/>
            <person name="Legrand L."/>
            <person name="Gill N."/>
            <person name="Kane N.C."/>
            <person name="Bowers J.E."/>
            <person name="Hubner S."/>
            <person name="Bellec A."/>
            <person name="Berard A."/>
            <person name="Berges H."/>
            <person name="Blanchet N."/>
            <person name="Boniface M.C."/>
            <person name="Brunel D."/>
            <person name="Catrice O."/>
            <person name="Chaidir N."/>
            <person name="Claudel C."/>
            <person name="Donnadieu C."/>
            <person name="Faraut T."/>
            <person name="Fievet G."/>
            <person name="Helmstetter N."/>
            <person name="King M."/>
            <person name="Knapp S.J."/>
            <person name="Lai Z."/>
            <person name="Le Paslier M.C."/>
            <person name="Lippi Y."/>
            <person name="Lorenzon L."/>
            <person name="Mandel J.R."/>
            <person name="Marage G."/>
            <person name="Marchand G."/>
            <person name="Marquand E."/>
            <person name="Bret-Mestries E."/>
            <person name="Morien E."/>
            <person name="Nambeesan S."/>
            <person name="Nguyen T."/>
            <person name="Pegot-Espagnet P."/>
            <person name="Pouilly N."/>
            <person name="Raftis F."/>
            <person name="Sallet E."/>
            <person name="Schiex T."/>
            <person name="Thomas J."/>
            <person name="Vandecasteele C."/>
            <person name="Vares D."/>
            <person name="Vear F."/>
            <person name="Vautrin S."/>
            <person name="Crespi M."/>
            <person name="Mangin B."/>
            <person name="Burke J.M."/>
            <person name="Salse J."/>
            <person name="Munos S."/>
            <person name="Vincourt P."/>
            <person name="Rieseberg L.H."/>
            <person name="Langlade N.B."/>
        </authorList>
    </citation>
    <scope>NUCLEOTIDE SEQUENCE</scope>
    <source>
        <tissue evidence="1">Leaves</tissue>
    </source>
</reference>
<evidence type="ECO:0000313" key="1">
    <source>
        <dbReference type="EMBL" id="KAF5815568.1"/>
    </source>
</evidence>
<keyword evidence="2" id="KW-1185">Reference proteome</keyword>
<proteinExistence type="predicted"/>
<reference evidence="1" key="2">
    <citation type="submission" date="2020-06" db="EMBL/GenBank/DDBJ databases">
        <title>Helianthus annuus Genome sequencing and assembly Release 2.</title>
        <authorList>
            <person name="Gouzy J."/>
            <person name="Langlade N."/>
            <person name="Munos S."/>
        </authorList>
    </citation>
    <scope>NUCLEOTIDE SEQUENCE</scope>
    <source>
        <tissue evidence="1">Leaves</tissue>
    </source>
</reference>
<accession>A0A9K3JI29</accession>
<comment type="caution">
    <text evidence="1">The sequence shown here is derived from an EMBL/GenBank/DDBJ whole genome shotgun (WGS) entry which is preliminary data.</text>
</comment>
<dbReference type="EMBL" id="MNCJ02000318">
    <property type="protein sequence ID" value="KAF5815568.1"/>
    <property type="molecule type" value="Genomic_DNA"/>
</dbReference>
<sequence length="51" mass="5969">MLQLQRSKFDFFPQVCLFHPSLALNHLQQPPAFFPVPRACLTGQRFFLHTP</sequence>
<gene>
    <name evidence="1" type="ORF">HanXRQr2_Chr03g0124521</name>
</gene>
<name>A0A9K3JI29_HELAN</name>
<protein>
    <submittedName>
        <fullName evidence="1">Uncharacterized protein</fullName>
    </submittedName>
</protein>
<dbReference type="Proteomes" id="UP000215914">
    <property type="component" value="Unassembled WGS sequence"/>
</dbReference>
<organism evidence="1 2">
    <name type="scientific">Helianthus annuus</name>
    <name type="common">Common sunflower</name>
    <dbReference type="NCBI Taxonomy" id="4232"/>
    <lineage>
        <taxon>Eukaryota</taxon>
        <taxon>Viridiplantae</taxon>
        <taxon>Streptophyta</taxon>
        <taxon>Embryophyta</taxon>
        <taxon>Tracheophyta</taxon>
        <taxon>Spermatophyta</taxon>
        <taxon>Magnoliopsida</taxon>
        <taxon>eudicotyledons</taxon>
        <taxon>Gunneridae</taxon>
        <taxon>Pentapetalae</taxon>
        <taxon>asterids</taxon>
        <taxon>campanulids</taxon>
        <taxon>Asterales</taxon>
        <taxon>Asteraceae</taxon>
        <taxon>Asteroideae</taxon>
        <taxon>Heliantheae alliance</taxon>
        <taxon>Heliantheae</taxon>
        <taxon>Helianthus</taxon>
    </lineage>
</organism>